<dbReference type="PANTHER" id="PTHR47344:SF1">
    <property type="entry name" value="RING ZINC FINGER PROTEIN-RELATED"/>
    <property type="match status" value="1"/>
</dbReference>
<comment type="caution">
    <text evidence="2">The sequence shown here is derived from an EMBL/GenBank/DDBJ whole genome shotgun (WGS) entry which is preliminary data.</text>
</comment>
<protein>
    <submittedName>
        <fullName evidence="2">Uncharacterized protein</fullName>
    </submittedName>
</protein>
<accession>A0A834YRG6</accession>
<dbReference type="PANTHER" id="PTHR47344">
    <property type="entry name" value="RING ZINC FINGER PROTEIN-RELATED"/>
    <property type="match status" value="1"/>
</dbReference>
<dbReference type="Proteomes" id="UP000655225">
    <property type="component" value="Unassembled WGS sequence"/>
</dbReference>
<dbReference type="EMBL" id="JABCRI010000016">
    <property type="protein sequence ID" value="KAF8391841.1"/>
    <property type="molecule type" value="Genomic_DNA"/>
</dbReference>
<evidence type="ECO:0000313" key="3">
    <source>
        <dbReference type="Proteomes" id="UP000655225"/>
    </source>
</evidence>
<evidence type="ECO:0000313" key="2">
    <source>
        <dbReference type="EMBL" id="KAF8391841.1"/>
    </source>
</evidence>
<gene>
    <name evidence="2" type="ORF">HHK36_022179</name>
</gene>
<keyword evidence="3" id="KW-1185">Reference proteome</keyword>
<sequence length="211" mass="23198">MRRFGGDSIRSYELMAQCNLLGRGETHSLKKLEKAKERIKKLKDTGSINLDHERDTCFLTDASEISTVVNEHSNPMFKPQTQAIFIEDVAVLNSSILRPKASSDTNREALMHGQSSRVRAPGGSDYKENRRIGISSIINAKARISSTGDLIVVGAGGRGGRIKVLRSQNQSSLNGEGSSVWPKRCKYGFKPSGQQSQGCLQIEHFFGNTSQ</sequence>
<reference evidence="2 3" key="1">
    <citation type="submission" date="2020-04" db="EMBL/GenBank/DDBJ databases">
        <title>Plant Genome Project.</title>
        <authorList>
            <person name="Zhang R.-G."/>
        </authorList>
    </citation>
    <scope>NUCLEOTIDE SEQUENCE [LARGE SCALE GENOMIC DNA]</scope>
    <source>
        <strain evidence="2">YNK0</strain>
        <tissue evidence="2">Leaf</tissue>
    </source>
</reference>
<organism evidence="2 3">
    <name type="scientific">Tetracentron sinense</name>
    <name type="common">Spur-leaf</name>
    <dbReference type="NCBI Taxonomy" id="13715"/>
    <lineage>
        <taxon>Eukaryota</taxon>
        <taxon>Viridiplantae</taxon>
        <taxon>Streptophyta</taxon>
        <taxon>Embryophyta</taxon>
        <taxon>Tracheophyta</taxon>
        <taxon>Spermatophyta</taxon>
        <taxon>Magnoliopsida</taxon>
        <taxon>Trochodendrales</taxon>
        <taxon>Trochodendraceae</taxon>
        <taxon>Tetracentron</taxon>
    </lineage>
</organism>
<proteinExistence type="predicted"/>
<dbReference type="OrthoDB" id="8062037at2759"/>
<dbReference type="AlphaFoldDB" id="A0A834YRG6"/>
<feature type="region of interest" description="Disordered" evidence="1">
    <location>
        <begin position="104"/>
        <end position="125"/>
    </location>
</feature>
<evidence type="ECO:0000256" key="1">
    <source>
        <dbReference type="SAM" id="MobiDB-lite"/>
    </source>
</evidence>
<name>A0A834YRG6_TETSI</name>